<reference evidence="2" key="2">
    <citation type="submission" date="2025-08" db="UniProtKB">
        <authorList>
            <consortium name="Ensembl"/>
        </authorList>
    </citation>
    <scope>IDENTIFICATION</scope>
</reference>
<organism evidence="2 3">
    <name type="scientific">Gouania willdenowi</name>
    <name type="common">Blunt-snouted clingfish</name>
    <name type="synonym">Lepadogaster willdenowi</name>
    <dbReference type="NCBI Taxonomy" id="441366"/>
    <lineage>
        <taxon>Eukaryota</taxon>
        <taxon>Metazoa</taxon>
        <taxon>Chordata</taxon>
        <taxon>Craniata</taxon>
        <taxon>Vertebrata</taxon>
        <taxon>Euteleostomi</taxon>
        <taxon>Actinopterygii</taxon>
        <taxon>Neopterygii</taxon>
        <taxon>Teleostei</taxon>
        <taxon>Neoteleostei</taxon>
        <taxon>Acanthomorphata</taxon>
        <taxon>Ovalentaria</taxon>
        <taxon>Blenniimorphae</taxon>
        <taxon>Blenniiformes</taxon>
        <taxon>Gobiesocoidei</taxon>
        <taxon>Gobiesocidae</taxon>
        <taxon>Gobiesocinae</taxon>
        <taxon>Gouania</taxon>
    </lineage>
</organism>
<accession>A0A8C5HSK1</accession>
<sequence length="192" mass="23148">MHRSYHPLQPVTNRYLKQQWDQKNYENHRWKVGENTALPAVDTKGCRTYTHVMLKPKKLQLQEERMSVIDRDNRLLASKLASIVHSKGLVDHRNQYQPRSLNAQKRNHELLLIGQQNHGIYQRITARQSEYRRRVWLNEWEKSERRLDNISRFPKRLEEKHVSLTLKLQYISLFCVFWPKIHNHFSALFSPV</sequence>
<protein>
    <submittedName>
        <fullName evidence="2">Uncharacterized protein</fullName>
    </submittedName>
</protein>
<comment type="similarity">
    <text evidence="1">Belongs to the CFAP97 family.</text>
</comment>
<dbReference type="PANTHER" id="PTHR33768">
    <property type="entry name" value="MIP11318P"/>
    <property type="match status" value="1"/>
</dbReference>
<keyword evidence="3" id="KW-1185">Reference proteome</keyword>
<evidence type="ECO:0000256" key="1">
    <source>
        <dbReference type="ARBA" id="ARBA00008315"/>
    </source>
</evidence>
<reference evidence="2" key="1">
    <citation type="submission" date="2020-06" db="EMBL/GenBank/DDBJ databases">
        <authorList>
            <consortium name="Wellcome Sanger Institute Data Sharing"/>
        </authorList>
    </citation>
    <scope>NUCLEOTIDE SEQUENCE [LARGE SCALE GENOMIC DNA]</scope>
</reference>
<dbReference type="Pfam" id="PF13879">
    <property type="entry name" value="Hmw_CFAP97"/>
    <property type="match status" value="1"/>
</dbReference>
<dbReference type="AlphaFoldDB" id="A0A8C5HSK1"/>
<proteinExistence type="inferred from homology"/>
<name>A0A8C5HSK1_GOUWI</name>
<dbReference type="InterPro" id="IPR038792">
    <property type="entry name" value="CFAP97D1/2"/>
</dbReference>
<evidence type="ECO:0000313" key="3">
    <source>
        <dbReference type="Proteomes" id="UP000694680"/>
    </source>
</evidence>
<evidence type="ECO:0000313" key="2">
    <source>
        <dbReference type="Ensembl" id="ENSGWIP00000049443.1"/>
    </source>
</evidence>
<gene>
    <name evidence="2" type="primary">si:ch211-284k5.2</name>
</gene>
<dbReference type="Ensembl" id="ENSGWIT00000053437.1">
    <property type="protein sequence ID" value="ENSGWIP00000049443.1"/>
    <property type="gene ID" value="ENSGWIG00000024105.1"/>
</dbReference>
<dbReference type="InterPro" id="IPR029488">
    <property type="entry name" value="Hmw/CFAP97"/>
</dbReference>
<reference evidence="2" key="3">
    <citation type="submission" date="2025-09" db="UniProtKB">
        <authorList>
            <consortium name="Ensembl"/>
        </authorList>
    </citation>
    <scope>IDENTIFICATION</scope>
</reference>
<dbReference type="PANTHER" id="PTHR33768:SF6">
    <property type="entry name" value="SI:CH211-284K5.2"/>
    <property type="match status" value="1"/>
</dbReference>
<dbReference type="Proteomes" id="UP000694680">
    <property type="component" value="Chromosome 6"/>
</dbReference>